<dbReference type="InterPro" id="IPR015797">
    <property type="entry name" value="NUDIX_hydrolase-like_dom_sf"/>
</dbReference>
<evidence type="ECO:0000256" key="2">
    <source>
        <dbReference type="ARBA" id="ARBA00022801"/>
    </source>
</evidence>
<name>A0A8J3UVQ0_9ACTN</name>
<feature type="domain" description="Nudix hydrolase" evidence="4">
    <location>
        <begin position="11"/>
        <end position="143"/>
    </location>
</feature>
<keyword evidence="2" id="KW-0378">Hydrolase</keyword>
<dbReference type="PRINTS" id="PR00502">
    <property type="entry name" value="NUDIXFAMILY"/>
</dbReference>
<dbReference type="Pfam" id="PF00293">
    <property type="entry name" value="NUDIX"/>
    <property type="match status" value="1"/>
</dbReference>
<evidence type="ECO:0000313" key="5">
    <source>
        <dbReference type="EMBL" id="GII52828.1"/>
    </source>
</evidence>
<comment type="caution">
    <text evidence="5">The sequence shown here is derived from an EMBL/GenBank/DDBJ whole genome shotgun (WGS) entry which is preliminary data.</text>
</comment>
<dbReference type="PROSITE" id="PS51462">
    <property type="entry name" value="NUDIX"/>
    <property type="match status" value="1"/>
</dbReference>
<keyword evidence="3" id="KW-0460">Magnesium</keyword>
<proteinExistence type="predicted"/>
<dbReference type="InterPro" id="IPR000086">
    <property type="entry name" value="NUDIX_hydrolase_dom"/>
</dbReference>
<dbReference type="AlphaFoldDB" id="A0A8J3UVQ0"/>
<dbReference type="RefSeq" id="WP_275413036.1">
    <property type="nucleotide sequence ID" value="NZ_BOOR01000007.1"/>
</dbReference>
<gene>
    <name evidence="5" type="ORF">Pth03_12170</name>
</gene>
<dbReference type="InterPro" id="IPR020476">
    <property type="entry name" value="Nudix_hydrolase"/>
</dbReference>
<dbReference type="SUPFAM" id="SSF55811">
    <property type="entry name" value="Nudix"/>
    <property type="match status" value="1"/>
</dbReference>
<dbReference type="EMBL" id="BOOR01000007">
    <property type="protein sequence ID" value="GII52828.1"/>
    <property type="molecule type" value="Genomic_DNA"/>
</dbReference>
<dbReference type="Gene3D" id="3.90.79.10">
    <property type="entry name" value="Nucleoside Triphosphate Pyrophosphohydrolase"/>
    <property type="match status" value="1"/>
</dbReference>
<dbReference type="PANTHER" id="PTHR43046:SF12">
    <property type="entry name" value="GDP-MANNOSE MANNOSYL HYDROLASE"/>
    <property type="match status" value="1"/>
</dbReference>
<evidence type="ECO:0000256" key="3">
    <source>
        <dbReference type="ARBA" id="ARBA00022842"/>
    </source>
</evidence>
<keyword evidence="6" id="KW-1185">Reference proteome</keyword>
<evidence type="ECO:0000259" key="4">
    <source>
        <dbReference type="PROSITE" id="PS51462"/>
    </source>
</evidence>
<accession>A0A8J3UVQ0</accession>
<dbReference type="Proteomes" id="UP000605992">
    <property type="component" value="Unassembled WGS sequence"/>
</dbReference>
<sequence length="159" mass="17179">MSTDDYLRSLPRRPTASGVLITDDTARALLVRPVYKDGWEFPGGSVDDGESPWDAAVREVKEELALALAGPPVLLCADWMPASDTDAGGFRLIFDGGVMSSEELSAIRLPAEELSEWKLVDPADAGAFLPPIRVRRIHAAVAARRTGRVAYLEDGYPVA</sequence>
<dbReference type="PANTHER" id="PTHR43046">
    <property type="entry name" value="GDP-MANNOSE MANNOSYL HYDROLASE"/>
    <property type="match status" value="1"/>
</dbReference>
<organism evidence="5 6">
    <name type="scientific">Planotetraspora thailandica</name>
    <dbReference type="NCBI Taxonomy" id="487172"/>
    <lineage>
        <taxon>Bacteria</taxon>
        <taxon>Bacillati</taxon>
        <taxon>Actinomycetota</taxon>
        <taxon>Actinomycetes</taxon>
        <taxon>Streptosporangiales</taxon>
        <taxon>Streptosporangiaceae</taxon>
        <taxon>Planotetraspora</taxon>
    </lineage>
</organism>
<dbReference type="CDD" id="cd18876">
    <property type="entry name" value="NUDIX_Hydrolase"/>
    <property type="match status" value="1"/>
</dbReference>
<evidence type="ECO:0000313" key="6">
    <source>
        <dbReference type="Proteomes" id="UP000605992"/>
    </source>
</evidence>
<protein>
    <recommendedName>
        <fullName evidence="4">Nudix hydrolase domain-containing protein</fullName>
    </recommendedName>
</protein>
<evidence type="ECO:0000256" key="1">
    <source>
        <dbReference type="ARBA" id="ARBA00001946"/>
    </source>
</evidence>
<dbReference type="GO" id="GO:0016787">
    <property type="term" value="F:hydrolase activity"/>
    <property type="evidence" value="ECO:0007669"/>
    <property type="project" value="UniProtKB-KW"/>
</dbReference>
<comment type="cofactor">
    <cofactor evidence="1">
        <name>Mg(2+)</name>
        <dbReference type="ChEBI" id="CHEBI:18420"/>
    </cofactor>
</comment>
<reference evidence="5" key="1">
    <citation type="submission" date="2021-01" db="EMBL/GenBank/DDBJ databases">
        <title>Whole genome shotgun sequence of Planotetraspora thailandica NBRC 104271.</title>
        <authorList>
            <person name="Komaki H."/>
            <person name="Tamura T."/>
        </authorList>
    </citation>
    <scope>NUCLEOTIDE SEQUENCE</scope>
    <source>
        <strain evidence="5">NBRC 104271</strain>
    </source>
</reference>